<accession>A0A0J0YQ82</accession>
<sequence>MRILYGVQATGNGHITRARTMLPALQTAGITVDFLFSGRDAGKYFDMECFGKYRTRRGFTFHLEQGRIAWPRTLTDLKLREFWHDVNRLNLKHYDLVVTDFEPVSAWAATKQGVPSVGLAHQYALRYPLPGTSNHFLLRHGITAFAPAQKYLGIHWLQFGCPILPPLIQTDIHTPATDDNFILVYLPFDNLNLICNWLAPYNHYRFRIYAPVSNPSKQNRIEILPLSRPAFQHDLANCSGVISNTGFGLCSEAMTLGKKILTRPLPGQIEQQSNAIILQQMQRATIMHDFDADILALWLDSPAPPRMAFPKTASHIASWLADGAVESVQTLADMIWQKTETD</sequence>
<organism evidence="1 2">
    <name type="scientific">Neisseria arctica</name>
    <dbReference type="NCBI Taxonomy" id="1470200"/>
    <lineage>
        <taxon>Bacteria</taxon>
        <taxon>Pseudomonadati</taxon>
        <taxon>Pseudomonadota</taxon>
        <taxon>Betaproteobacteria</taxon>
        <taxon>Neisseriales</taxon>
        <taxon>Neisseriaceae</taxon>
        <taxon>Neisseria</taxon>
    </lineage>
</organism>
<dbReference type="Gene3D" id="3.40.50.2000">
    <property type="entry name" value="Glycogen Phosphorylase B"/>
    <property type="match status" value="1"/>
</dbReference>
<protein>
    <recommendedName>
        <fullName evidence="3">Glycosyltransferase</fullName>
    </recommendedName>
</protein>
<evidence type="ECO:0008006" key="3">
    <source>
        <dbReference type="Google" id="ProtNLM"/>
    </source>
</evidence>
<evidence type="ECO:0000313" key="2">
    <source>
        <dbReference type="Proteomes" id="UP000036027"/>
    </source>
</evidence>
<reference evidence="1 2" key="1">
    <citation type="submission" date="2014-11" db="EMBL/GenBank/DDBJ databases">
        <title>Genome of a novel goose pathogen.</title>
        <authorList>
            <person name="Hansen C.M."/>
            <person name="Hueffer K."/>
            <person name="Choi S.C."/>
        </authorList>
    </citation>
    <scope>NUCLEOTIDE SEQUENCE [LARGE SCALE GENOMIC DNA]</scope>
    <source>
        <strain evidence="1 2">KH1503</strain>
    </source>
</reference>
<dbReference type="Pfam" id="PF13528">
    <property type="entry name" value="Glyco_trans_1_3"/>
    <property type="match status" value="1"/>
</dbReference>
<name>A0A0J0YQ82_9NEIS</name>
<dbReference type="SUPFAM" id="SSF53756">
    <property type="entry name" value="UDP-Glycosyltransferase/glycogen phosphorylase"/>
    <property type="match status" value="1"/>
</dbReference>
<proteinExistence type="predicted"/>
<dbReference type="STRING" id="1470200.PL75_09040"/>
<dbReference type="EMBL" id="JTDO01000015">
    <property type="protein sequence ID" value="KLT72292.1"/>
    <property type="molecule type" value="Genomic_DNA"/>
</dbReference>
<dbReference type="NCBIfam" id="TIGR00661">
    <property type="entry name" value="MJ1255"/>
    <property type="match status" value="1"/>
</dbReference>
<dbReference type="InterPro" id="IPR005262">
    <property type="entry name" value="MJ1255-like"/>
</dbReference>
<dbReference type="PATRIC" id="fig|1470200.3.peg.767"/>
<dbReference type="OrthoDB" id="9793805at2"/>
<dbReference type="Proteomes" id="UP000036027">
    <property type="component" value="Unassembled WGS sequence"/>
</dbReference>
<comment type="caution">
    <text evidence="1">The sequence shown here is derived from an EMBL/GenBank/DDBJ whole genome shotgun (WGS) entry which is preliminary data.</text>
</comment>
<dbReference type="AlphaFoldDB" id="A0A0J0YQ82"/>
<evidence type="ECO:0000313" key="1">
    <source>
        <dbReference type="EMBL" id="KLT72292.1"/>
    </source>
</evidence>
<dbReference type="RefSeq" id="WP_047761605.1">
    <property type="nucleotide sequence ID" value="NZ_CP091510.1"/>
</dbReference>
<keyword evidence="2" id="KW-1185">Reference proteome</keyword>
<gene>
    <name evidence="1" type="ORF">PL75_09040</name>
</gene>